<dbReference type="Proteomes" id="UP000735302">
    <property type="component" value="Unassembled WGS sequence"/>
</dbReference>
<dbReference type="EMBL" id="BLXT01000641">
    <property type="protein sequence ID" value="GFN79285.1"/>
    <property type="molecule type" value="Genomic_DNA"/>
</dbReference>
<proteinExistence type="predicted"/>
<reference evidence="1 2" key="1">
    <citation type="journal article" date="2021" name="Elife">
        <title>Chloroplast acquisition without the gene transfer in kleptoplastic sea slugs, Plakobranchus ocellatus.</title>
        <authorList>
            <person name="Maeda T."/>
            <person name="Takahashi S."/>
            <person name="Yoshida T."/>
            <person name="Shimamura S."/>
            <person name="Takaki Y."/>
            <person name="Nagai Y."/>
            <person name="Toyoda A."/>
            <person name="Suzuki Y."/>
            <person name="Arimoto A."/>
            <person name="Ishii H."/>
            <person name="Satoh N."/>
            <person name="Nishiyama T."/>
            <person name="Hasebe M."/>
            <person name="Maruyama T."/>
            <person name="Minagawa J."/>
            <person name="Obokata J."/>
            <person name="Shigenobu S."/>
        </authorList>
    </citation>
    <scope>NUCLEOTIDE SEQUENCE [LARGE SCALE GENOMIC DNA]</scope>
</reference>
<keyword evidence="2" id="KW-1185">Reference proteome</keyword>
<organism evidence="1 2">
    <name type="scientific">Plakobranchus ocellatus</name>
    <dbReference type="NCBI Taxonomy" id="259542"/>
    <lineage>
        <taxon>Eukaryota</taxon>
        <taxon>Metazoa</taxon>
        <taxon>Spiralia</taxon>
        <taxon>Lophotrochozoa</taxon>
        <taxon>Mollusca</taxon>
        <taxon>Gastropoda</taxon>
        <taxon>Heterobranchia</taxon>
        <taxon>Euthyneura</taxon>
        <taxon>Panpulmonata</taxon>
        <taxon>Sacoglossa</taxon>
        <taxon>Placobranchoidea</taxon>
        <taxon>Plakobranchidae</taxon>
        <taxon>Plakobranchus</taxon>
    </lineage>
</organism>
<comment type="caution">
    <text evidence="1">The sequence shown here is derived from an EMBL/GenBank/DDBJ whole genome shotgun (WGS) entry which is preliminary data.</text>
</comment>
<gene>
    <name evidence="1" type="ORF">PoB_000579100</name>
</gene>
<accession>A0AAV3YA58</accession>
<name>A0AAV3YA58_9GAST</name>
<protein>
    <submittedName>
        <fullName evidence="1">Uncharacterized protein</fullName>
    </submittedName>
</protein>
<sequence>MTNAASDVQKNMVTNAASYIQKHMVSDTASDVQNNMVTNAASYIQKHMVFNGGSNVQNTWHPTVSGAGCSVEAMMALWGSLLIASARALNVVSLLQDVIARY</sequence>
<evidence type="ECO:0000313" key="1">
    <source>
        <dbReference type="EMBL" id="GFN79285.1"/>
    </source>
</evidence>
<dbReference type="AlphaFoldDB" id="A0AAV3YA58"/>
<evidence type="ECO:0000313" key="2">
    <source>
        <dbReference type="Proteomes" id="UP000735302"/>
    </source>
</evidence>